<accession>X1CBI9</accession>
<evidence type="ECO:0000313" key="1">
    <source>
        <dbReference type="EMBL" id="GAG81666.1"/>
    </source>
</evidence>
<name>X1CBI9_9ZZZZ</name>
<comment type="caution">
    <text evidence="1">The sequence shown here is derived from an EMBL/GenBank/DDBJ whole genome shotgun (WGS) entry which is preliminary data.</text>
</comment>
<protein>
    <submittedName>
        <fullName evidence="1">Uncharacterized protein</fullName>
    </submittedName>
</protein>
<proteinExistence type="predicted"/>
<dbReference type="AlphaFoldDB" id="X1CBI9"/>
<reference evidence="1" key="1">
    <citation type="journal article" date="2014" name="Front. Microbiol.">
        <title>High frequency of phylogenetically diverse reductive dehalogenase-homologous genes in deep subseafloor sedimentary metagenomes.</title>
        <authorList>
            <person name="Kawai M."/>
            <person name="Futagami T."/>
            <person name="Toyoda A."/>
            <person name="Takaki Y."/>
            <person name="Nishi S."/>
            <person name="Hori S."/>
            <person name="Arai W."/>
            <person name="Tsubouchi T."/>
            <person name="Morono Y."/>
            <person name="Uchiyama I."/>
            <person name="Ito T."/>
            <person name="Fujiyama A."/>
            <person name="Inagaki F."/>
            <person name="Takami H."/>
        </authorList>
    </citation>
    <scope>NUCLEOTIDE SEQUENCE</scope>
    <source>
        <strain evidence="1">Expedition CK06-06</strain>
    </source>
</reference>
<dbReference type="EMBL" id="BART01015217">
    <property type="protein sequence ID" value="GAG81666.1"/>
    <property type="molecule type" value="Genomic_DNA"/>
</dbReference>
<gene>
    <name evidence="1" type="ORF">S01H4_29619</name>
</gene>
<sequence>MHGKIDQVPINVMKIWCDSMKDALYHEQVYRVYHFLQTTRIKFYGEWNPIEVIEKYLEFYVPQDKIL</sequence>
<organism evidence="1">
    <name type="scientific">marine sediment metagenome</name>
    <dbReference type="NCBI Taxonomy" id="412755"/>
    <lineage>
        <taxon>unclassified sequences</taxon>
        <taxon>metagenomes</taxon>
        <taxon>ecological metagenomes</taxon>
    </lineage>
</organism>